<evidence type="ECO:0000313" key="1">
    <source>
        <dbReference type="EMBL" id="TFK66613.1"/>
    </source>
</evidence>
<sequence length="649" mass="72662">MHVVPETDYWDDEEEIPPEVLIPNDREERSMSIGEGEEMGRVVVEALMNRFFEDPASVVKNKGKGRARTAGPSGSQKRGDAGDGEEQGRNKRMKVDWLDVNSRVKLRSKAYDKLCVHHLIQSFPDLSQTVIWQAIQAKQGFYAPAHFYLLELTQQPGVDKGNTSAKTKKAKRRRPRGTTKAKGKGKARAVQFEDEDNGEPVSVPPLNRIVEDQLGIDEYDELFEEERLWVTEEQARRDNNVAQQVNEEEYEHAGAKIECGCCFDEFPFDKMIQCPEAHLFCMSCITQLASTSIVTPMGPAAASSSSGSAVPALVVCPTIGDTPCNLPFTASELKRALPDTLYQKWERECQRREVDAAEVDGMEECPFCDWRCIMTLAFEEEKLFRCGNDDGGCGVVSCRKCQKPDHLPKSCDEVSEDRILDGRHVIEEAMSQALMRNCPKCKKAFIKENGCNKMTCPHCATISCYVCREVIQGYEHFSGHGPGQGRGNKCPLHDAPTGYNHEAEVERARQDAIREYKRNNPDASIEEINEGIIKGPEPARPAPGQNLFGLGGINFMGINPPGAAAYGHIGMQIQYPPPAVFGLPPPYIPPVPPPVPDAHGRFMQAHIRAHNAHMQQHHMLDQMAIRQQMVRLPPLPQNIPQRKRRTRRK</sequence>
<gene>
    <name evidence="1" type="ORF">BDN72DRAFT_140874</name>
</gene>
<organism evidence="1 2">
    <name type="scientific">Pluteus cervinus</name>
    <dbReference type="NCBI Taxonomy" id="181527"/>
    <lineage>
        <taxon>Eukaryota</taxon>
        <taxon>Fungi</taxon>
        <taxon>Dikarya</taxon>
        <taxon>Basidiomycota</taxon>
        <taxon>Agaricomycotina</taxon>
        <taxon>Agaricomycetes</taxon>
        <taxon>Agaricomycetidae</taxon>
        <taxon>Agaricales</taxon>
        <taxon>Pluteineae</taxon>
        <taxon>Pluteaceae</taxon>
        <taxon>Pluteus</taxon>
    </lineage>
</organism>
<name>A0ACD3ALN2_9AGAR</name>
<keyword evidence="2" id="KW-1185">Reference proteome</keyword>
<reference evidence="1 2" key="1">
    <citation type="journal article" date="2019" name="Nat. Ecol. Evol.">
        <title>Megaphylogeny resolves global patterns of mushroom evolution.</title>
        <authorList>
            <person name="Varga T."/>
            <person name="Krizsan K."/>
            <person name="Foldi C."/>
            <person name="Dima B."/>
            <person name="Sanchez-Garcia M."/>
            <person name="Sanchez-Ramirez S."/>
            <person name="Szollosi G.J."/>
            <person name="Szarkandi J.G."/>
            <person name="Papp V."/>
            <person name="Albert L."/>
            <person name="Andreopoulos W."/>
            <person name="Angelini C."/>
            <person name="Antonin V."/>
            <person name="Barry K.W."/>
            <person name="Bougher N.L."/>
            <person name="Buchanan P."/>
            <person name="Buyck B."/>
            <person name="Bense V."/>
            <person name="Catcheside P."/>
            <person name="Chovatia M."/>
            <person name="Cooper J."/>
            <person name="Damon W."/>
            <person name="Desjardin D."/>
            <person name="Finy P."/>
            <person name="Geml J."/>
            <person name="Haridas S."/>
            <person name="Hughes K."/>
            <person name="Justo A."/>
            <person name="Karasinski D."/>
            <person name="Kautmanova I."/>
            <person name="Kiss B."/>
            <person name="Kocsube S."/>
            <person name="Kotiranta H."/>
            <person name="LaButti K.M."/>
            <person name="Lechner B.E."/>
            <person name="Liimatainen K."/>
            <person name="Lipzen A."/>
            <person name="Lukacs Z."/>
            <person name="Mihaltcheva S."/>
            <person name="Morgado L.N."/>
            <person name="Niskanen T."/>
            <person name="Noordeloos M.E."/>
            <person name="Ohm R.A."/>
            <person name="Ortiz-Santana B."/>
            <person name="Ovrebo C."/>
            <person name="Racz N."/>
            <person name="Riley R."/>
            <person name="Savchenko A."/>
            <person name="Shiryaev A."/>
            <person name="Soop K."/>
            <person name="Spirin V."/>
            <person name="Szebenyi C."/>
            <person name="Tomsovsky M."/>
            <person name="Tulloss R.E."/>
            <person name="Uehling J."/>
            <person name="Grigoriev I.V."/>
            <person name="Vagvolgyi C."/>
            <person name="Papp T."/>
            <person name="Martin F.M."/>
            <person name="Miettinen O."/>
            <person name="Hibbett D.S."/>
            <person name="Nagy L.G."/>
        </authorList>
    </citation>
    <scope>NUCLEOTIDE SEQUENCE [LARGE SCALE GENOMIC DNA]</scope>
    <source>
        <strain evidence="1 2">NL-1719</strain>
    </source>
</reference>
<proteinExistence type="predicted"/>
<protein>
    <submittedName>
        <fullName evidence="1">Uncharacterized protein</fullName>
    </submittedName>
</protein>
<evidence type="ECO:0000313" key="2">
    <source>
        <dbReference type="Proteomes" id="UP000308600"/>
    </source>
</evidence>
<dbReference type="Proteomes" id="UP000308600">
    <property type="component" value="Unassembled WGS sequence"/>
</dbReference>
<dbReference type="EMBL" id="ML208399">
    <property type="protein sequence ID" value="TFK66613.1"/>
    <property type="molecule type" value="Genomic_DNA"/>
</dbReference>
<accession>A0ACD3ALN2</accession>